<name>A0A7K1GE76_9FLAO</name>
<feature type="signal peptide" evidence="1">
    <location>
        <begin position="1"/>
        <end position="21"/>
    </location>
</feature>
<proteinExistence type="predicted"/>
<keyword evidence="1" id="KW-0732">Signal</keyword>
<dbReference type="InterPro" id="IPR049804">
    <property type="entry name" value="Choice_anch_L"/>
</dbReference>
<comment type="caution">
    <text evidence="2">The sequence shown here is derived from an EMBL/GenBank/DDBJ whole genome shotgun (WGS) entry which is preliminary data.</text>
</comment>
<gene>
    <name evidence="2" type="ORF">F1003_11765</name>
</gene>
<keyword evidence="3" id="KW-1185">Reference proteome</keyword>
<evidence type="ECO:0000256" key="1">
    <source>
        <dbReference type="SAM" id="SignalP"/>
    </source>
</evidence>
<evidence type="ECO:0000313" key="3">
    <source>
        <dbReference type="Proteomes" id="UP000447545"/>
    </source>
</evidence>
<organism evidence="2 3">
    <name type="scientific">Winogradskyella ouciana</name>
    <dbReference type="NCBI Taxonomy" id="2608631"/>
    <lineage>
        <taxon>Bacteria</taxon>
        <taxon>Pseudomonadati</taxon>
        <taxon>Bacteroidota</taxon>
        <taxon>Flavobacteriia</taxon>
        <taxon>Flavobacteriales</taxon>
        <taxon>Flavobacteriaceae</taxon>
        <taxon>Winogradskyella</taxon>
    </lineage>
</organism>
<evidence type="ECO:0008006" key="4">
    <source>
        <dbReference type="Google" id="ProtNLM"/>
    </source>
</evidence>
<dbReference type="AlphaFoldDB" id="A0A7K1GE76"/>
<dbReference type="NCBIfam" id="NF038133">
    <property type="entry name" value="choice_anch_L"/>
    <property type="match status" value="1"/>
</dbReference>
<feature type="chain" id="PRO_5029548297" description="Ig-like domain-containing protein" evidence="1">
    <location>
        <begin position="22"/>
        <end position="1228"/>
    </location>
</feature>
<sequence>MIKKSLLTLLSLGMHICFLYAQQITTDNSQQPEQLIQNLVGNNCASVSNISSQINGNVNSIISYGSFDNGTSNFPLQSGLVLSTGNVARAGNAFIGEDLSDGEIDWETDADILNVLGIDQTLNATSIEFDFVTVNNFVVFNYLFASDEYQQEYPCNFSDVFAILIKRAGTADPYVNISTVSDDNTHVSTNTIHPDISGFCDAINEDYFKGYNVGSTNFNGHTNVLSANSAVIPGETYHIKFVIADHIDERFDSAVFIEAEGFGGAIDLGPDQSICGNDLTLDADINNPSANYAWFLNGAQIAGQTNPTLAVAQSGTYTVEVSIPISGGNCTMEDTIEIEIIPFQPAAPIYDLPICDPAPSDGFYDFDFPLLKDDEIYAELPSTNYTISYHHTEDDALNNTNPIQGDYQNTEQTEQIFVRIESLSGDCLQIGSFNIAVNSSPNTLETTAAVCNGQINDGGFLISSLSHFDFELSNYEFNRTVSYYLTENDVLNNQNPITETDEIIGSPNFIYARVADTTSDCSSIERLNLDYQAQPDIGIDTYIVSQCTDPEYFETSGSNIITYDNVSVGFNLDDIFDEIESTYPGITVQVAVLLGITSDPRIYNTTSPIATIPLLLRFEGENCPTPLTLELHKNVLYNIFGEESTVSRCDDFSNDGVYDFDFIDVSNELSQGQDDIQFTFYETEDDRDNEENPISQFSTYTVNTPSKELFFTSTYNDCVYDSKVVLEINEAPVVSSQTVEACGEFNDTANTTTVQLSPFNNLMAQGLNGVSVTFYATQQDAENNENSIESIDVAGNSTQVFSRITTISTGCFNIITLDINILESLDIDSPSPIVVCDDDQDGFSIVNLESVIPDLSIDENDFDIFFYETFENALSDRFAIENPESYNAQTQSVYIRLQRVGLDCFTVVDFEVLIYDNPILNPIADFVNCTTNGANFADFYFEDKDSEIINGQEGMQVSYYETEDDAINRVDEIDKTSAYQNTSNPQTVYVRLENETENTCYRVAPMQIEVKEAPIYNVPSDVFECDINNNGLAATDLNDKIVEISLGSPSNLDITFHLTPLNAELGTNEIPLDYMPSNNPQLIYSRVENIDSGCYNVDTFYINTLSLPEVNYGQSLTTCANNYEFEQQWDLTEIELLILEGRQYGIDFTYFETEADLFADTYSINNPETYTNSLGQQTLYVRVRNSVTTCFASVPFDLIINSPPDIDPIDTYEVCANTESYVDLSDID</sequence>
<accession>A0A7K1GE76</accession>
<protein>
    <recommendedName>
        <fullName evidence="4">Ig-like domain-containing protein</fullName>
    </recommendedName>
</protein>
<dbReference type="RefSeq" id="WP_155089637.1">
    <property type="nucleotide sequence ID" value="NZ_WJYA01000007.1"/>
</dbReference>
<evidence type="ECO:0000313" key="2">
    <source>
        <dbReference type="EMBL" id="MTE27610.1"/>
    </source>
</evidence>
<feature type="non-terminal residue" evidence="2">
    <location>
        <position position="1228"/>
    </location>
</feature>
<dbReference type="Proteomes" id="UP000447545">
    <property type="component" value="Unassembled WGS sequence"/>
</dbReference>
<reference evidence="2 3" key="1">
    <citation type="submission" date="2019-11" db="EMBL/GenBank/DDBJ databases">
        <title>Winogradskyella ouciana sp. nov., isolated from the hadal seawater of the Mariana Trench.</title>
        <authorList>
            <person name="Liu R."/>
        </authorList>
    </citation>
    <scope>NUCLEOTIDE SEQUENCE [LARGE SCALE GENOMIC DNA]</scope>
    <source>
        <strain evidence="2 3">ZXX205</strain>
    </source>
</reference>
<dbReference type="EMBL" id="WJYA01000007">
    <property type="protein sequence ID" value="MTE27610.1"/>
    <property type="molecule type" value="Genomic_DNA"/>
</dbReference>